<keyword evidence="1" id="KW-0732">Signal</keyword>
<accession>A0A6I6G6I5</accession>
<feature type="chain" id="PRO_5026009333" evidence="1">
    <location>
        <begin position="20"/>
        <end position="166"/>
    </location>
</feature>
<reference evidence="2 3" key="1">
    <citation type="submission" date="2019-11" db="EMBL/GenBank/DDBJ databases">
        <authorList>
            <person name="Im W.T."/>
        </authorList>
    </citation>
    <scope>NUCLEOTIDE SEQUENCE [LARGE SCALE GENOMIC DNA]</scope>
    <source>
        <strain evidence="2 3">SB-02</strain>
    </source>
</reference>
<feature type="signal peptide" evidence="1">
    <location>
        <begin position="1"/>
        <end position="19"/>
    </location>
</feature>
<evidence type="ECO:0000313" key="2">
    <source>
        <dbReference type="EMBL" id="QGW27053.1"/>
    </source>
</evidence>
<protein>
    <submittedName>
        <fullName evidence="2">Uncharacterized protein</fullName>
    </submittedName>
</protein>
<name>A0A6I6G6I5_9BACT</name>
<dbReference type="KEGG" id="fls:GLV81_02085"/>
<evidence type="ECO:0000313" key="3">
    <source>
        <dbReference type="Proteomes" id="UP000426027"/>
    </source>
</evidence>
<sequence>MKKILLMMSLALTSFLAQAQNDLPDWDAIRLQVKEDYNATANRAAWQAAAYLLTHPIDKEDKLRGSATRYVIEWMTGSPDYSFTIDAKAMRFAKDNDDWMALFLAGMVYYAVSNNAPKADPKLVTLEACKQVVAYAKNPENRIRPNAEFKKMIKAADEGKLSEYLK</sequence>
<evidence type="ECO:0000256" key="1">
    <source>
        <dbReference type="SAM" id="SignalP"/>
    </source>
</evidence>
<organism evidence="2 3">
    <name type="scientific">Phnomibacter ginsenosidimutans</name>
    <dbReference type="NCBI Taxonomy" id="2676868"/>
    <lineage>
        <taxon>Bacteria</taxon>
        <taxon>Pseudomonadati</taxon>
        <taxon>Bacteroidota</taxon>
        <taxon>Chitinophagia</taxon>
        <taxon>Chitinophagales</taxon>
        <taxon>Chitinophagaceae</taxon>
        <taxon>Phnomibacter</taxon>
    </lineage>
</organism>
<proteinExistence type="predicted"/>
<dbReference type="EMBL" id="CP046566">
    <property type="protein sequence ID" value="QGW27053.1"/>
    <property type="molecule type" value="Genomic_DNA"/>
</dbReference>
<dbReference type="Proteomes" id="UP000426027">
    <property type="component" value="Chromosome"/>
</dbReference>
<gene>
    <name evidence="2" type="ORF">GLV81_02085</name>
</gene>
<dbReference type="AlphaFoldDB" id="A0A6I6G6I5"/>
<dbReference type="RefSeq" id="WP_157476415.1">
    <property type="nucleotide sequence ID" value="NZ_CP046566.1"/>
</dbReference>
<keyword evidence="3" id="KW-1185">Reference proteome</keyword>